<feature type="domain" description="DUF4351" evidence="1">
    <location>
        <begin position="24"/>
        <end position="79"/>
    </location>
</feature>
<evidence type="ECO:0000313" key="3">
    <source>
        <dbReference type="Proteomes" id="UP000596739"/>
    </source>
</evidence>
<reference evidence="3" key="1">
    <citation type="submission" date="2021-01" db="EMBL/GenBank/DDBJ databases">
        <title>Genome public.</title>
        <authorList>
            <person name="Liu C."/>
            <person name="Sun Q."/>
        </authorList>
    </citation>
    <scope>NUCLEOTIDE SEQUENCE [LARGE SCALE GENOMIC DNA]</scope>
    <source>
        <strain evidence="3">YIM B02505</strain>
    </source>
</reference>
<keyword evidence="3" id="KW-1185">Reference proteome</keyword>
<organism evidence="2 3">
    <name type="scientific">Clostridium yunnanense</name>
    <dbReference type="NCBI Taxonomy" id="2800325"/>
    <lineage>
        <taxon>Bacteria</taxon>
        <taxon>Bacillati</taxon>
        <taxon>Bacillota</taxon>
        <taxon>Clostridia</taxon>
        <taxon>Eubacteriales</taxon>
        <taxon>Clostridiaceae</taxon>
        <taxon>Clostridium</taxon>
    </lineage>
</organism>
<dbReference type="InterPro" id="IPR025587">
    <property type="entry name" value="DUF4351"/>
</dbReference>
<name>A0ABS1EUY6_9CLOT</name>
<dbReference type="Pfam" id="PF14261">
    <property type="entry name" value="DUF4351"/>
    <property type="match status" value="1"/>
</dbReference>
<dbReference type="Proteomes" id="UP000596739">
    <property type="component" value="Unassembled WGS sequence"/>
</dbReference>
<accession>A0ABS1EUY6</accession>
<comment type="caution">
    <text evidence="2">The sequence shown here is derived from an EMBL/GenBank/DDBJ whole genome shotgun (WGS) entry which is preliminary data.</text>
</comment>
<sequence length="79" mass="9307">MGEKAKTSRRGFIKGFKYGFSKRMREGAANRLIEILKKQFGGIPTEYIEKINELPWETLKLITKEHLTLEALKDLERYF</sequence>
<gene>
    <name evidence="2" type="ORF">JHL18_21465</name>
</gene>
<proteinExistence type="predicted"/>
<evidence type="ECO:0000313" key="2">
    <source>
        <dbReference type="EMBL" id="MBK1813195.1"/>
    </source>
</evidence>
<dbReference type="EMBL" id="JAENHN010000059">
    <property type="protein sequence ID" value="MBK1813195.1"/>
    <property type="molecule type" value="Genomic_DNA"/>
</dbReference>
<dbReference type="RefSeq" id="WP_200273066.1">
    <property type="nucleotide sequence ID" value="NZ_JAENHN010000059.1"/>
</dbReference>
<evidence type="ECO:0000259" key="1">
    <source>
        <dbReference type="Pfam" id="PF14261"/>
    </source>
</evidence>
<protein>
    <submittedName>
        <fullName evidence="2">DUF4351 domain-containing protein</fullName>
    </submittedName>
</protein>